<reference evidence="1" key="1">
    <citation type="submission" date="2019-08" db="EMBL/GenBank/DDBJ databases">
        <authorList>
            <person name="Kucharzyk K."/>
            <person name="Murdoch R.W."/>
            <person name="Higgins S."/>
            <person name="Loffler F."/>
        </authorList>
    </citation>
    <scope>NUCLEOTIDE SEQUENCE</scope>
</reference>
<organism evidence="1">
    <name type="scientific">bioreactor metagenome</name>
    <dbReference type="NCBI Taxonomy" id="1076179"/>
    <lineage>
        <taxon>unclassified sequences</taxon>
        <taxon>metagenomes</taxon>
        <taxon>ecological metagenomes</taxon>
    </lineage>
</organism>
<sequence length="88" mass="9628">MPERHTQGVDLKSLPDKPLPGLRKLFGIGGVVTVEIPKQPQGADTGAAHLTESFTDEGVVQHCFRRHTVMETQLSQVNHRPVCIGCTK</sequence>
<gene>
    <name evidence="1" type="ORF">SDC9_194540</name>
</gene>
<accession>A0A645I6K9</accession>
<proteinExistence type="predicted"/>
<evidence type="ECO:0000313" key="1">
    <source>
        <dbReference type="EMBL" id="MPN46941.1"/>
    </source>
</evidence>
<protein>
    <submittedName>
        <fullName evidence="1">Uncharacterized protein</fullName>
    </submittedName>
</protein>
<dbReference type="EMBL" id="VSSQ01108015">
    <property type="protein sequence ID" value="MPN46941.1"/>
    <property type="molecule type" value="Genomic_DNA"/>
</dbReference>
<comment type="caution">
    <text evidence="1">The sequence shown here is derived from an EMBL/GenBank/DDBJ whole genome shotgun (WGS) entry which is preliminary data.</text>
</comment>
<name>A0A645I6K9_9ZZZZ</name>
<dbReference type="AlphaFoldDB" id="A0A645I6K9"/>